<sequence>DAAIQIPTKYKADSAIQISEIISNKRYPKMLYVAKHRENPRTGKIEYQLRETKQDTGVFYRNGHWFPEKEVYVLR</sequence>
<reference evidence="1" key="1">
    <citation type="journal article" date="2020" name="Stud. Mycol.">
        <title>101 Dothideomycetes genomes: a test case for predicting lifestyles and emergence of pathogens.</title>
        <authorList>
            <person name="Haridas S."/>
            <person name="Albert R."/>
            <person name="Binder M."/>
            <person name="Bloem J."/>
            <person name="Labutti K."/>
            <person name="Salamov A."/>
            <person name="Andreopoulos B."/>
            <person name="Baker S."/>
            <person name="Barry K."/>
            <person name="Bills G."/>
            <person name="Bluhm B."/>
            <person name="Cannon C."/>
            <person name="Castanera R."/>
            <person name="Culley D."/>
            <person name="Daum C."/>
            <person name="Ezra D."/>
            <person name="Gonzalez J."/>
            <person name="Henrissat B."/>
            <person name="Kuo A."/>
            <person name="Liang C."/>
            <person name="Lipzen A."/>
            <person name="Lutzoni F."/>
            <person name="Magnuson J."/>
            <person name="Mondo S."/>
            <person name="Nolan M."/>
            <person name="Ohm R."/>
            <person name="Pangilinan J."/>
            <person name="Park H.-J."/>
            <person name="Ramirez L."/>
            <person name="Alfaro M."/>
            <person name="Sun H."/>
            <person name="Tritt A."/>
            <person name="Yoshinaga Y."/>
            <person name="Zwiers L.-H."/>
            <person name="Turgeon B."/>
            <person name="Goodwin S."/>
            <person name="Spatafora J."/>
            <person name="Crous P."/>
            <person name="Grigoriev I."/>
        </authorList>
    </citation>
    <scope>NUCLEOTIDE SEQUENCE</scope>
    <source>
        <strain evidence="1">HMLAC05119</strain>
    </source>
</reference>
<evidence type="ECO:0000313" key="2">
    <source>
        <dbReference type="Proteomes" id="UP000800096"/>
    </source>
</evidence>
<dbReference type="EMBL" id="ML979139">
    <property type="protein sequence ID" value="KAF1913078.1"/>
    <property type="molecule type" value="Genomic_DNA"/>
</dbReference>
<dbReference type="Proteomes" id="UP000800096">
    <property type="component" value="Unassembled WGS sequence"/>
</dbReference>
<keyword evidence="2" id="KW-1185">Reference proteome</keyword>
<gene>
    <name evidence="1" type="ORF">BDU57DRAFT_457563</name>
</gene>
<protein>
    <submittedName>
        <fullName evidence="1">Uncharacterized protein</fullName>
    </submittedName>
</protein>
<organism evidence="1 2">
    <name type="scientific">Ampelomyces quisqualis</name>
    <name type="common">Powdery mildew agent</name>
    <dbReference type="NCBI Taxonomy" id="50730"/>
    <lineage>
        <taxon>Eukaryota</taxon>
        <taxon>Fungi</taxon>
        <taxon>Dikarya</taxon>
        <taxon>Ascomycota</taxon>
        <taxon>Pezizomycotina</taxon>
        <taxon>Dothideomycetes</taxon>
        <taxon>Pleosporomycetidae</taxon>
        <taxon>Pleosporales</taxon>
        <taxon>Pleosporineae</taxon>
        <taxon>Phaeosphaeriaceae</taxon>
        <taxon>Ampelomyces</taxon>
    </lineage>
</organism>
<accession>A0A6A5QDY1</accession>
<dbReference type="AlphaFoldDB" id="A0A6A5QDY1"/>
<feature type="non-terminal residue" evidence="1">
    <location>
        <position position="1"/>
    </location>
</feature>
<proteinExistence type="predicted"/>
<name>A0A6A5QDY1_AMPQU</name>
<evidence type="ECO:0000313" key="1">
    <source>
        <dbReference type="EMBL" id="KAF1913078.1"/>
    </source>
</evidence>
<dbReference type="OrthoDB" id="3781784at2759"/>